<dbReference type="Gene3D" id="1.10.150.870">
    <property type="match status" value="1"/>
</dbReference>
<evidence type="ECO:0000256" key="5">
    <source>
        <dbReference type="ARBA" id="ARBA00019114"/>
    </source>
</evidence>
<dbReference type="Pfam" id="PF01336">
    <property type="entry name" value="tRNA_anti-codon"/>
    <property type="match status" value="1"/>
</dbReference>
<feature type="domain" description="Polymerase/histidinol phosphatase N-terminal" evidence="15">
    <location>
        <begin position="6"/>
        <end position="73"/>
    </location>
</feature>
<dbReference type="GO" id="GO:0006260">
    <property type="term" value="P:DNA replication"/>
    <property type="evidence" value="ECO:0007669"/>
    <property type="project" value="UniProtKB-KW"/>
</dbReference>
<keyword evidence="17" id="KW-1185">Reference proteome</keyword>
<dbReference type="AlphaFoldDB" id="I4EHQ9"/>
<evidence type="ECO:0000256" key="2">
    <source>
        <dbReference type="ARBA" id="ARBA00007391"/>
    </source>
</evidence>
<evidence type="ECO:0000256" key="11">
    <source>
        <dbReference type="ARBA" id="ARBA00022932"/>
    </source>
</evidence>
<dbReference type="InterPro" id="IPR004365">
    <property type="entry name" value="NA-bd_OB_tRNA"/>
</dbReference>
<keyword evidence="8 16" id="KW-0548">Nucleotidyltransferase</keyword>
<keyword evidence="6" id="KW-0963">Cytoplasm</keyword>
<organism evidence="16 17">
    <name type="scientific">Nitrolancea hollandica Lb</name>
    <dbReference type="NCBI Taxonomy" id="1129897"/>
    <lineage>
        <taxon>Bacteria</taxon>
        <taxon>Pseudomonadati</taxon>
        <taxon>Thermomicrobiota</taxon>
        <taxon>Thermomicrobia</taxon>
        <taxon>Sphaerobacterales</taxon>
        <taxon>Sphaerobacterineae</taxon>
        <taxon>Sphaerobacteraceae</taxon>
        <taxon>Nitrolancea</taxon>
    </lineage>
</organism>
<dbReference type="RefSeq" id="WP_008478220.1">
    <property type="nucleotide sequence ID" value="NZ_CAGS01000248.1"/>
</dbReference>
<keyword evidence="9" id="KW-0235">DNA replication</keyword>
<evidence type="ECO:0000256" key="1">
    <source>
        <dbReference type="ARBA" id="ARBA00004496"/>
    </source>
</evidence>
<dbReference type="InterPro" id="IPR040982">
    <property type="entry name" value="DNA_pol3_finger"/>
</dbReference>
<evidence type="ECO:0000256" key="4">
    <source>
        <dbReference type="ARBA" id="ARBA00017273"/>
    </source>
</evidence>
<dbReference type="Pfam" id="PF07733">
    <property type="entry name" value="DNA_pol3_alpha"/>
    <property type="match status" value="1"/>
</dbReference>
<dbReference type="SUPFAM" id="SSF89550">
    <property type="entry name" value="PHP domain-like"/>
    <property type="match status" value="1"/>
</dbReference>
<keyword evidence="11" id="KW-0239">DNA-directed DNA polymerase</keyword>
<evidence type="ECO:0000256" key="12">
    <source>
        <dbReference type="ARBA" id="ARBA00023204"/>
    </source>
</evidence>
<proteinExistence type="inferred from homology"/>
<comment type="similarity">
    <text evidence="2">Belongs to the DNA polymerase type-C family. DnaE2 subfamily.</text>
</comment>
<dbReference type="SMART" id="SM00481">
    <property type="entry name" value="POLIIIAc"/>
    <property type="match status" value="1"/>
</dbReference>
<sequence length="1095" mass="121491">MRHDYAELHLHTAFSFLDGASLPEELIAHASDLGYRALAVTDHDGLYGAMEFVRLARAAGIQPITGAELTLDDGSHLTLLAETVAGYANLCRLITAAHRDPAGDGLPERVPRLDPALLPAHARGLILLTGCRQGQLARLVDAGCFPEAEALLRRYIDWFGPEQVVVELQQNLVYGDTRRVDLLVQLAGRLGLRYAATGDVHYHQRERHRLQDVLVAIRNRATLDSSHRQRRANSEFFLKSADEMAALFARYPLALATTLDIAGRCASFDLTRDLAYTFPDYPTGPGETPDDVLARVCREALAARYPDDREAAGARLSEELALIARHGLAGFFLLYRDLLQLAKEVAAEVRGRDTPRGAFDLPPGRGRGSSVSSIVCYLIGLSHVDPLAHGLFLGRFLNEELRSVPDIDLDFPRDIRERLIERVYEVYGADHAALVCAFSTYRLRSAVRDVGKALGLPLPDLDKIAKLSESRSARSLGEELGRIPAYATRKDAPPWTYLIELSEQLAGFPRHVTQHVGGMIVSSKPLVDLVPIQPAAMDGRFICQWDKDSCDDARFIKIDFLALGMLSLAEECLELIVTSGKPAVDLSRIDFADPAVFDMICAGDTIGVFQIESRAQIQTLPRTLPRSLEDLVVQVAIIRPGPITGGAVNPYIRNRQRLLRNPTFRPACDHPLLEPVLRETLGVILYQEQVLEVAMVLAGFTAGQAESLRRAMSRKRSREAMAHFWVQFRDGAREREVAPRVAKDVFRKLLGFAEYGFPKSHSVAFAVLAYQSAWLRRYHPAEFTCALFNNQPMGFYPPHVLTNDAKRHGVRVLPPDVNRSGARCTVEGNAVRIGFGYVDGVGEDAARLIERERDLAGRYRSLADFVRRMPLKREAIENLIAVGAFDSFGLGRREALWQLGLFIPARGFGRPAAGSPAEPGRQQPLALPVDRDMVELRPMSPWEQMAADYDTLGLSPRYHPLGLLRPHLPEEIVTTEDLAAIRDGTHIQVAGMVVCRQRPHTAKGITFLLLEDERGLVNVIVYPALYEEQRLLVRGEPFLVVEGRLQQREGTINIVAEHLQTLDDAHRMFSPAPDQSAQQPASDPRAFAPAAHNFH</sequence>
<accession>I4EHQ9</accession>
<dbReference type="InterPro" id="IPR041931">
    <property type="entry name" value="DNA_pol3_alpha_thumb_dom"/>
</dbReference>
<dbReference type="Pfam" id="PF17657">
    <property type="entry name" value="DNA_pol3_finger"/>
    <property type="match status" value="1"/>
</dbReference>
<evidence type="ECO:0000256" key="7">
    <source>
        <dbReference type="ARBA" id="ARBA00022679"/>
    </source>
</evidence>
<protein>
    <recommendedName>
        <fullName evidence="5">DNA polymerase III subunit alpha</fullName>
        <ecNumber evidence="3">2.7.7.7</ecNumber>
    </recommendedName>
    <alternativeName>
        <fullName evidence="4">Error-prone DNA polymerase</fullName>
    </alternativeName>
</protein>
<dbReference type="Pfam" id="PF02811">
    <property type="entry name" value="PHP"/>
    <property type="match status" value="1"/>
</dbReference>
<evidence type="ECO:0000313" key="17">
    <source>
        <dbReference type="Proteomes" id="UP000004221"/>
    </source>
</evidence>
<dbReference type="InterPro" id="IPR029460">
    <property type="entry name" value="DNAPol_HHH"/>
</dbReference>
<dbReference type="PANTHER" id="PTHR32294">
    <property type="entry name" value="DNA POLYMERASE III SUBUNIT ALPHA"/>
    <property type="match status" value="1"/>
</dbReference>
<dbReference type="CDD" id="cd04485">
    <property type="entry name" value="DnaE_OBF"/>
    <property type="match status" value="1"/>
</dbReference>
<dbReference type="PANTHER" id="PTHR32294:SF4">
    <property type="entry name" value="ERROR-PRONE DNA POLYMERASE"/>
    <property type="match status" value="1"/>
</dbReference>
<name>I4EHQ9_9BACT</name>
<dbReference type="OrthoDB" id="9803237at2"/>
<dbReference type="InterPro" id="IPR003141">
    <property type="entry name" value="Pol/His_phosphatase_N"/>
</dbReference>
<comment type="catalytic activity">
    <reaction evidence="13">
        <text>DNA(n) + a 2'-deoxyribonucleoside 5'-triphosphate = DNA(n+1) + diphosphate</text>
        <dbReference type="Rhea" id="RHEA:22508"/>
        <dbReference type="Rhea" id="RHEA-COMP:17339"/>
        <dbReference type="Rhea" id="RHEA-COMP:17340"/>
        <dbReference type="ChEBI" id="CHEBI:33019"/>
        <dbReference type="ChEBI" id="CHEBI:61560"/>
        <dbReference type="ChEBI" id="CHEBI:173112"/>
        <dbReference type="EC" id="2.7.7.7"/>
    </reaction>
</comment>
<dbReference type="NCBIfam" id="NF004225">
    <property type="entry name" value="PRK05672.1"/>
    <property type="match status" value="1"/>
</dbReference>
<dbReference type="InterPro" id="IPR016195">
    <property type="entry name" value="Pol/histidinol_Pase-like"/>
</dbReference>
<keyword evidence="7 16" id="KW-0808">Transferase</keyword>
<evidence type="ECO:0000313" key="16">
    <source>
        <dbReference type="EMBL" id="CCF84221.1"/>
    </source>
</evidence>
<dbReference type="InterPro" id="IPR004805">
    <property type="entry name" value="DnaE2/DnaE/PolC"/>
</dbReference>
<comment type="caution">
    <text evidence="16">The sequence shown here is derived from an EMBL/GenBank/DDBJ whole genome shotgun (WGS) entry which is preliminary data.</text>
</comment>
<dbReference type="Gene3D" id="2.40.50.140">
    <property type="entry name" value="Nucleic acid-binding proteins"/>
    <property type="match status" value="1"/>
</dbReference>
<dbReference type="InterPro" id="IPR004013">
    <property type="entry name" value="PHP_dom"/>
</dbReference>
<evidence type="ECO:0000259" key="15">
    <source>
        <dbReference type="SMART" id="SM00481"/>
    </source>
</evidence>
<dbReference type="GO" id="GO:0003887">
    <property type="term" value="F:DNA-directed DNA polymerase activity"/>
    <property type="evidence" value="ECO:0007669"/>
    <property type="project" value="UniProtKB-KW"/>
</dbReference>
<dbReference type="Pfam" id="PF14579">
    <property type="entry name" value="HHH_6"/>
    <property type="match status" value="1"/>
</dbReference>
<comment type="subcellular location">
    <subcellularLocation>
        <location evidence="1">Cytoplasm</location>
    </subcellularLocation>
</comment>
<dbReference type="Gene3D" id="1.10.10.1600">
    <property type="entry name" value="Bacterial DNA polymerase III alpha subunit, thumb domain"/>
    <property type="match status" value="1"/>
</dbReference>
<dbReference type="EC" id="2.7.7.7" evidence="3"/>
<dbReference type="Proteomes" id="UP000004221">
    <property type="component" value="Unassembled WGS sequence"/>
</dbReference>
<dbReference type="GO" id="GO:0003676">
    <property type="term" value="F:nucleic acid binding"/>
    <property type="evidence" value="ECO:0007669"/>
    <property type="project" value="InterPro"/>
</dbReference>
<reference evidence="16 17" key="1">
    <citation type="journal article" date="2012" name="ISME J.">
        <title>Nitrification expanded: discovery, physiology and genomics of a nitrite-oxidizing bacterium from the phylum Chloroflexi.</title>
        <authorList>
            <person name="Sorokin D.Y."/>
            <person name="Lucker S."/>
            <person name="Vejmelkova D."/>
            <person name="Kostrikina N.A."/>
            <person name="Kleerebezem R."/>
            <person name="Rijpstra W.I."/>
            <person name="Damste J.S."/>
            <person name="Le Paslier D."/>
            <person name="Muyzer G."/>
            <person name="Wagner M."/>
            <person name="van Loosdrecht M.C."/>
            <person name="Daims H."/>
        </authorList>
    </citation>
    <scope>NUCLEOTIDE SEQUENCE [LARGE SCALE GENOMIC DNA]</scope>
    <source>
        <strain evidence="17">none</strain>
    </source>
</reference>
<keyword evidence="12" id="KW-0234">DNA repair</keyword>
<feature type="region of interest" description="Disordered" evidence="14">
    <location>
        <begin position="1068"/>
        <end position="1095"/>
    </location>
</feature>
<dbReference type="NCBIfam" id="TIGR00594">
    <property type="entry name" value="polc"/>
    <property type="match status" value="1"/>
</dbReference>
<dbReference type="GO" id="GO:0008408">
    <property type="term" value="F:3'-5' exonuclease activity"/>
    <property type="evidence" value="ECO:0007669"/>
    <property type="project" value="InterPro"/>
</dbReference>
<evidence type="ECO:0000256" key="3">
    <source>
        <dbReference type="ARBA" id="ARBA00012417"/>
    </source>
</evidence>
<dbReference type="InterPro" id="IPR011708">
    <property type="entry name" value="DNA_pol3_alpha_NTPase_dom"/>
</dbReference>
<dbReference type="GO" id="GO:0006281">
    <property type="term" value="P:DNA repair"/>
    <property type="evidence" value="ECO:0007669"/>
    <property type="project" value="UniProtKB-KW"/>
</dbReference>
<evidence type="ECO:0000256" key="6">
    <source>
        <dbReference type="ARBA" id="ARBA00022490"/>
    </source>
</evidence>
<evidence type="ECO:0000256" key="8">
    <source>
        <dbReference type="ARBA" id="ARBA00022695"/>
    </source>
</evidence>
<evidence type="ECO:0000256" key="10">
    <source>
        <dbReference type="ARBA" id="ARBA00022763"/>
    </source>
</evidence>
<dbReference type="GO" id="GO:0005737">
    <property type="term" value="C:cytoplasm"/>
    <property type="evidence" value="ECO:0007669"/>
    <property type="project" value="UniProtKB-SubCell"/>
</dbReference>
<evidence type="ECO:0000256" key="9">
    <source>
        <dbReference type="ARBA" id="ARBA00022705"/>
    </source>
</evidence>
<dbReference type="InterPro" id="IPR012340">
    <property type="entry name" value="NA-bd_OB-fold"/>
</dbReference>
<evidence type="ECO:0000256" key="14">
    <source>
        <dbReference type="SAM" id="MobiDB-lite"/>
    </source>
</evidence>
<gene>
    <name evidence="16" type="ORF">NITHO_3210029</name>
</gene>
<dbReference type="Gene3D" id="3.20.20.140">
    <property type="entry name" value="Metal-dependent hydrolases"/>
    <property type="match status" value="1"/>
</dbReference>
<evidence type="ECO:0000256" key="13">
    <source>
        <dbReference type="ARBA" id="ARBA00049244"/>
    </source>
</evidence>
<keyword evidence="10" id="KW-0227">DNA damage</keyword>
<dbReference type="EMBL" id="CAGS01000248">
    <property type="protein sequence ID" value="CCF84221.1"/>
    <property type="molecule type" value="Genomic_DNA"/>
</dbReference>